<dbReference type="GeneID" id="20802210"/>
<sequence length="267" mass="31025">MEHVNNAGHDPPFEDDPLDQVPMDDAPVDVELYDMADVADFSWHVVLRVHASRSVSRVHVMPQCLGAMSFAMKTKRWRCRRILEPWNQDLNRIPRSTKPLGVVIAEEEISIEACVYWYNYCRELCSSEILRSPMVKWFGVVTGADRTKPTLSHLIKKHIAPGTHIISDKFGSYISSNERHTLVNNTLLANQDYYHDWVNHSENFVNPQNGAHTQSIEGVWEIRIERFAKAMRGMHRPHLPLYLDEYLWRSWYFPLGSDGKMYFKGLL</sequence>
<feature type="region of interest" description="Disordered" evidence="1">
    <location>
        <begin position="1"/>
        <end position="21"/>
    </location>
</feature>
<organism evidence="3">
    <name type="scientific">Aphanomyces astaci</name>
    <name type="common">Crayfish plague agent</name>
    <dbReference type="NCBI Taxonomy" id="112090"/>
    <lineage>
        <taxon>Eukaryota</taxon>
        <taxon>Sar</taxon>
        <taxon>Stramenopiles</taxon>
        <taxon>Oomycota</taxon>
        <taxon>Saprolegniomycetes</taxon>
        <taxon>Saprolegniales</taxon>
        <taxon>Verrucalvaceae</taxon>
        <taxon>Aphanomyces</taxon>
    </lineage>
</organism>
<dbReference type="AlphaFoldDB" id="W4H9U7"/>
<gene>
    <name evidence="3" type="ORF">H257_00214</name>
</gene>
<evidence type="ECO:0000256" key="1">
    <source>
        <dbReference type="SAM" id="MobiDB-lite"/>
    </source>
</evidence>
<dbReference type="PANTHER" id="PTHR47163:SF2">
    <property type="entry name" value="SI:DKEY-17M8.2"/>
    <property type="match status" value="1"/>
</dbReference>
<protein>
    <recommendedName>
        <fullName evidence="2">ISXO2-like transposase domain-containing protein</fullName>
    </recommendedName>
</protein>
<reference evidence="3" key="1">
    <citation type="submission" date="2013-12" db="EMBL/GenBank/DDBJ databases">
        <title>The Genome Sequence of Aphanomyces astaci APO3.</title>
        <authorList>
            <consortium name="The Broad Institute Genomics Platform"/>
            <person name="Russ C."/>
            <person name="Tyler B."/>
            <person name="van West P."/>
            <person name="Dieguez-Uribeondo J."/>
            <person name="Young S.K."/>
            <person name="Zeng Q."/>
            <person name="Gargeya S."/>
            <person name="Fitzgerald M."/>
            <person name="Abouelleil A."/>
            <person name="Alvarado L."/>
            <person name="Chapman S.B."/>
            <person name="Gainer-Dewar J."/>
            <person name="Goldberg J."/>
            <person name="Griggs A."/>
            <person name="Gujja S."/>
            <person name="Hansen M."/>
            <person name="Howarth C."/>
            <person name="Imamovic A."/>
            <person name="Ireland A."/>
            <person name="Larimer J."/>
            <person name="McCowan C."/>
            <person name="Murphy C."/>
            <person name="Pearson M."/>
            <person name="Poon T.W."/>
            <person name="Priest M."/>
            <person name="Roberts A."/>
            <person name="Saif S."/>
            <person name="Shea T."/>
            <person name="Sykes S."/>
            <person name="Wortman J."/>
            <person name="Nusbaum C."/>
            <person name="Birren B."/>
        </authorList>
    </citation>
    <scope>NUCLEOTIDE SEQUENCE [LARGE SCALE GENOMIC DNA]</scope>
    <source>
        <strain evidence="3">APO3</strain>
    </source>
</reference>
<evidence type="ECO:0000313" key="3">
    <source>
        <dbReference type="EMBL" id="ETV88692.1"/>
    </source>
</evidence>
<name>W4H9U7_APHAT</name>
<dbReference type="InterPro" id="IPR053164">
    <property type="entry name" value="IS1016-like_transposase"/>
</dbReference>
<dbReference type="OrthoDB" id="10052789at2759"/>
<feature type="domain" description="ISXO2-like transposase" evidence="2">
    <location>
        <begin position="144"/>
        <end position="249"/>
    </location>
</feature>
<dbReference type="InterPro" id="IPR024445">
    <property type="entry name" value="Tnp_ISXO2-like"/>
</dbReference>
<accession>W4H9U7</accession>
<dbReference type="RefSeq" id="XP_009821092.1">
    <property type="nucleotide sequence ID" value="XM_009822790.1"/>
</dbReference>
<dbReference type="PANTHER" id="PTHR47163">
    <property type="entry name" value="DDE_TNP_IS1595 DOMAIN-CONTAINING PROTEIN"/>
    <property type="match status" value="1"/>
</dbReference>
<dbReference type="EMBL" id="KI913114">
    <property type="protein sequence ID" value="ETV88692.1"/>
    <property type="molecule type" value="Genomic_DNA"/>
</dbReference>
<proteinExistence type="predicted"/>
<dbReference type="Pfam" id="PF12762">
    <property type="entry name" value="DDE_Tnp_IS1595"/>
    <property type="match status" value="1"/>
</dbReference>
<dbReference type="VEuPathDB" id="FungiDB:H257_00214"/>
<dbReference type="STRING" id="112090.W4H9U7"/>
<evidence type="ECO:0000259" key="2">
    <source>
        <dbReference type="Pfam" id="PF12762"/>
    </source>
</evidence>